<evidence type="ECO:0000313" key="7">
    <source>
        <dbReference type="EMBL" id="WFN36868.1"/>
    </source>
</evidence>
<dbReference type="Gene3D" id="3.40.50.360">
    <property type="match status" value="1"/>
</dbReference>
<dbReference type="AlphaFoldDB" id="A0AAF0JTW5"/>
<evidence type="ECO:0000256" key="5">
    <source>
        <dbReference type="ARBA" id="ARBA00038292"/>
    </source>
</evidence>
<dbReference type="KEGG" id="manq:L1994_00270"/>
<dbReference type="InterPro" id="IPR051796">
    <property type="entry name" value="ISF_SsuE-like"/>
</dbReference>
<evidence type="ECO:0000259" key="6">
    <source>
        <dbReference type="Pfam" id="PF03358"/>
    </source>
</evidence>
<comment type="cofactor">
    <cofactor evidence="1">
        <name>FMN</name>
        <dbReference type="ChEBI" id="CHEBI:58210"/>
    </cofactor>
</comment>
<keyword evidence="4" id="KW-0288">FMN</keyword>
<sequence length="204" mass="22853">MKIKVLGFATSPRRHGNSEDLLEFLLEAMSNESDVITEKIALSDYDVKPCRGCNACEKKGVCVIKDDMPALLEKIKEADIVVLSAPIYCMSVCSQAKALIDRMQVFRSIKYVLKKPVVPPENKGKRMGIFLSTAGQDWDTVFDAAIPVVKCFFHLCEITEKNTEYLMINSVDKKGEIKKHSDAKILAEKLGKDAILKIRDLKVK</sequence>
<dbReference type="PANTHER" id="PTHR43278">
    <property type="entry name" value="NAD(P)H-DEPENDENT FMN-CONTAINING OXIDOREDUCTASE YWQN-RELATED"/>
    <property type="match status" value="1"/>
</dbReference>
<dbReference type="EMBL" id="CP091092">
    <property type="protein sequence ID" value="WFN36868.1"/>
    <property type="molecule type" value="Genomic_DNA"/>
</dbReference>
<evidence type="ECO:0000256" key="1">
    <source>
        <dbReference type="ARBA" id="ARBA00001917"/>
    </source>
</evidence>
<dbReference type="SUPFAM" id="SSF52218">
    <property type="entry name" value="Flavoproteins"/>
    <property type="match status" value="1"/>
</dbReference>
<keyword evidence="8" id="KW-1185">Reference proteome</keyword>
<evidence type="ECO:0000256" key="3">
    <source>
        <dbReference type="ARBA" id="ARBA00022630"/>
    </source>
</evidence>
<evidence type="ECO:0000313" key="8">
    <source>
        <dbReference type="Proteomes" id="UP001218895"/>
    </source>
</evidence>
<dbReference type="InterPro" id="IPR029039">
    <property type="entry name" value="Flavoprotein-like_sf"/>
</dbReference>
<dbReference type="Proteomes" id="UP001218895">
    <property type="component" value="Chromosome"/>
</dbReference>
<organism evidence="7 8">
    <name type="scientific">Methanomicrobium antiquum</name>
    <dbReference type="NCBI Taxonomy" id="487686"/>
    <lineage>
        <taxon>Archaea</taxon>
        <taxon>Methanobacteriati</taxon>
        <taxon>Methanobacteriota</taxon>
        <taxon>Stenosarchaea group</taxon>
        <taxon>Methanomicrobia</taxon>
        <taxon>Methanomicrobiales</taxon>
        <taxon>Methanomicrobiaceae</taxon>
        <taxon>Methanomicrobium</taxon>
    </lineage>
</organism>
<evidence type="ECO:0000256" key="2">
    <source>
        <dbReference type="ARBA" id="ARBA00001966"/>
    </source>
</evidence>
<gene>
    <name evidence="7" type="ORF">L1994_00270</name>
</gene>
<dbReference type="PANTHER" id="PTHR43278:SF1">
    <property type="entry name" value="IRON-SULFUR FLAVOPROTEIN MJ1083"/>
    <property type="match status" value="1"/>
</dbReference>
<dbReference type="GeneID" id="79948784"/>
<protein>
    <submittedName>
        <fullName evidence="7">Flavodoxin family protein</fullName>
    </submittedName>
</protein>
<comment type="similarity">
    <text evidence="5">Belongs to the SsuE family. Isf subfamily.</text>
</comment>
<dbReference type="InterPro" id="IPR005025">
    <property type="entry name" value="FMN_Rdtase-like_dom"/>
</dbReference>
<dbReference type="RefSeq" id="WP_278099705.1">
    <property type="nucleotide sequence ID" value="NZ_CP091092.1"/>
</dbReference>
<keyword evidence="3" id="KW-0285">Flavoprotein</keyword>
<feature type="domain" description="NADPH-dependent FMN reductase-like" evidence="6">
    <location>
        <begin position="3"/>
        <end position="120"/>
    </location>
</feature>
<proteinExistence type="inferred from homology"/>
<dbReference type="GO" id="GO:0016491">
    <property type="term" value="F:oxidoreductase activity"/>
    <property type="evidence" value="ECO:0007669"/>
    <property type="project" value="InterPro"/>
</dbReference>
<evidence type="ECO:0000256" key="4">
    <source>
        <dbReference type="ARBA" id="ARBA00022643"/>
    </source>
</evidence>
<name>A0AAF0JTW5_9EURY</name>
<reference evidence="7" key="1">
    <citation type="submission" date="2022-01" db="EMBL/GenBank/DDBJ databases">
        <title>Complete genome of Methanomicrobium antiquum DSM 21220.</title>
        <authorList>
            <person name="Chen S.-C."/>
            <person name="You Y.-T."/>
            <person name="Zhou Y.-Z."/>
            <person name="Lai M.-C."/>
        </authorList>
    </citation>
    <scope>NUCLEOTIDE SEQUENCE</scope>
    <source>
        <strain evidence="7">DSM 21220</strain>
    </source>
</reference>
<comment type="cofactor">
    <cofactor evidence="2">
        <name>[4Fe-4S] cluster</name>
        <dbReference type="ChEBI" id="CHEBI:49883"/>
    </cofactor>
</comment>
<dbReference type="Pfam" id="PF03358">
    <property type="entry name" value="FMN_red"/>
    <property type="match status" value="1"/>
</dbReference>
<accession>A0AAF0JTW5</accession>